<keyword evidence="1" id="KW-1133">Transmembrane helix</keyword>
<evidence type="ECO:0000313" key="3">
    <source>
        <dbReference type="Proteomes" id="UP001365128"/>
    </source>
</evidence>
<dbReference type="Proteomes" id="UP001365128">
    <property type="component" value="Unassembled WGS sequence"/>
</dbReference>
<accession>A0ABR1M203</accession>
<proteinExistence type="predicted"/>
<evidence type="ECO:0008006" key="4">
    <source>
        <dbReference type="Google" id="ProtNLM"/>
    </source>
</evidence>
<comment type="caution">
    <text evidence="2">The sequence shown here is derived from an EMBL/GenBank/DDBJ whole genome shotgun (WGS) entry which is preliminary data.</text>
</comment>
<feature type="transmembrane region" description="Helical" evidence="1">
    <location>
        <begin position="124"/>
        <end position="147"/>
    </location>
</feature>
<dbReference type="EMBL" id="JBBPDW010000024">
    <property type="protein sequence ID" value="KAK7541500.1"/>
    <property type="molecule type" value="Genomic_DNA"/>
</dbReference>
<keyword evidence="1" id="KW-0812">Transmembrane</keyword>
<reference evidence="2 3" key="1">
    <citation type="submission" date="2024-04" db="EMBL/GenBank/DDBJ databases">
        <title>Phyllosticta paracitricarpa is synonymous to the EU quarantine fungus P. citricarpa based on phylogenomic analyses.</title>
        <authorList>
            <consortium name="Lawrence Berkeley National Laboratory"/>
            <person name="Van Ingen-Buijs V.A."/>
            <person name="Van Westerhoven A.C."/>
            <person name="Haridas S."/>
            <person name="Skiadas P."/>
            <person name="Martin F."/>
            <person name="Groenewald J.Z."/>
            <person name="Crous P.W."/>
            <person name="Seidl M.F."/>
        </authorList>
    </citation>
    <scope>NUCLEOTIDE SEQUENCE [LARGE SCALE GENOMIC DNA]</scope>
    <source>
        <strain evidence="2 3">CBS 122670</strain>
    </source>
</reference>
<evidence type="ECO:0000313" key="2">
    <source>
        <dbReference type="EMBL" id="KAK7541500.1"/>
    </source>
</evidence>
<name>A0ABR1M203_9PEZI</name>
<sequence length="227" mass="25511">MVAVEREHQSALLFGFNATSHGEPVKEQGKDGEEAFWQASNDPDEQLRRCWRLQMCGSCLSEGNGRACGWCPLSSTCVALPTTPRSLPLILLPLAHPNICSQPAERFELRTQSFGRESCNVSTLTLLTAIIAALCGVALVFLAWALWRVGGGLWRGWREARGGTELLVEEESVDGQRRRAWRVWERGSGKGGWRGFLRRWKWLMSGKREEDVGEDAERRALLGREEE</sequence>
<keyword evidence="1" id="KW-0472">Membrane</keyword>
<organism evidence="2 3">
    <name type="scientific">Phyllosticta citricarpa</name>
    <dbReference type="NCBI Taxonomy" id="55181"/>
    <lineage>
        <taxon>Eukaryota</taxon>
        <taxon>Fungi</taxon>
        <taxon>Dikarya</taxon>
        <taxon>Ascomycota</taxon>
        <taxon>Pezizomycotina</taxon>
        <taxon>Dothideomycetes</taxon>
        <taxon>Dothideomycetes incertae sedis</taxon>
        <taxon>Botryosphaeriales</taxon>
        <taxon>Phyllostictaceae</taxon>
        <taxon>Phyllosticta</taxon>
    </lineage>
</organism>
<evidence type="ECO:0000256" key="1">
    <source>
        <dbReference type="SAM" id="Phobius"/>
    </source>
</evidence>
<protein>
    <recommendedName>
        <fullName evidence="4">PSI domain-containing protein</fullName>
    </recommendedName>
</protein>
<gene>
    <name evidence="2" type="ORF">IWX46DRAFT_179398</name>
</gene>
<keyword evidence="3" id="KW-1185">Reference proteome</keyword>